<reference evidence="4" key="1">
    <citation type="journal article" date="2014" name="Science">
        <title>Ancient hybridizations among the ancestral genomes of bread wheat.</title>
        <authorList>
            <consortium name="International Wheat Genome Sequencing Consortium,"/>
            <person name="Marcussen T."/>
            <person name="Sandve S.R."/>
            <person name="Heier L."/>
            <person name="Spannagl M."/>
            <person name="Pfeifer M."/>
            <person name="Jakobsen K.S."/>
            <person name="Wulff B.B."/>
            <person name="Steuernagel B."/>
            <person name="Mayer K.F."/>
            <person name="Olsen O.A."/>
        </authorList>
    </citation>
    <scope>NUCLEOTIDE SEQUENCE [LARGE SCALE GENOMIC DNA]</scope>
    <source>
        <strain evidence="4">cv. AL8/78</strain>
    </source>
</reference>
<dbReference type="SUPFAM" id="SSF52047">
    <property type="entry name" value="RNI-like"/>
    <property type="match status" value="1"/>
</dbReference>
<dbReference type="InterPro" id="IPR001810">
    <property type="entry name" value="F-box_dom"/>
</dbReference>
<evidence type="ECO:0000259" key="2">
    <source>
        <dbReference type="PROSITE" id="PS50181"/>
    </source>
</evidence>
<sequence>EWEKKSLSPSSRACRESTKSKSAASRRGSKGSRIEMVAPRGRRSPSGPDRRPQAGGGERSAGGAAASEQKAAARVSVNQPAPPPKFNAGADRISALPEHLLLEILERLDLREAVRAGALSRRWRRLPKHLSRVDLDVAHFQGATPLEAMDAFTGAARSLLAVVPLAESSALKSLILGFYMPSPPHLSTIGRLVQDVVSLGQTECLEFCISLPSPSNTVPQRAEIGRQFMSFCQAYPVAFSWLTSLALERLAFGHSDITELISSCGRLRRLTLRTCRLVDLPFVLKIDTPCSGIQELKFLCVGCTRIDLISVPKLRQVVCHSWISEKLPLHFGYVPELRSVLLDSRAMAW</sequence>
<dbReference type="PROSITE" id="PS50181">
    <property type="entry name" value="FBOX"/>
    <property type="match status" value="1"/>
</dbReference>
<reference evidence="3" key="4">
    <citation type="submission" date="2019-03" db="UniProtKB">
        <authorList>
            <consortium name="EnsemblPlants"/>
        </authorList>
    </citation>
    <scope>IDENTIFICATION</scope>
</reference>
<dbReference type="SMART" id="SM00256">
    <property type="entry name" value="FBOX"/>
    <property type="match status" value="1"/>
</dbReference>
<dbReference type="EnsemblPlants" id="AET6Gv20952400.2">
    <property type="protein sequence ID" value="AET6Gv20952400.2"/>
    <property type="gene ID" value="AET6Gv20952400"/>
</dbReference>
<dbReference type="InterPro" id="IPR036047">
    <property type="entry name" value="F-box-like_dom_sf"/>
</dbReference>
<evidence type="ECO:0000313" key="4">
    <source>
        <dbReference type="Proteomes" id="UP000015105"/>
    </source>
</evidence>
<name>A0A453Q203_AEGTS</name>
<dbReference type="Gramene" id="AET6Gv20952400.2">
    <property type="protein sequence ID" value="AET6Gv20952400.2"/>
    <property type="gene ID" value="AET6Gv20952400"/>
</dbReference>
<organism evidence="3 4">
    <name type="scientific">Aegilops tauschii subsp. strangulata</name>
    <name type="common">Goatgrass</name>
    <dbReference type="NCBI Taxonomy" id="200361"/>
    <lineage>
        <taxon>Eukaryota</taxon>
        <taxon>Viridiplantae</taxon>
        <taxon>Streptophyta</taxon>
        <taxon>Embryophyta</taxon>
        <taxon>Tracheophyta</taxon>
        <taxon>Spermatophyta</taxon>
        <taxon>Magnoliopsida</taxon>
        <taxon>Liliopsida</taxon>
        <taxon>Poales</taxon>
        <taxon>Poaceae</taxon>
        <taxon>BOP clade</taxon>
        <taxon>Pooideae</taxon>
        <taxon>Triticodae</taxon>
        <taxon>Triticeae</taxon>
        <taxon>Triticinae</taxon>
        <taxon>Aegilops</taxon>
    </lineage>
</organism>
<dbReference type="Pfam" id="PF00646">
    <property type="entry name" value="F-box"/>
    <property type="match status" value="1"/>
</dbReference>
<protein>
    <recommendedName>
        <fullName evidence="2">F-box domain-containing protein</fullName>
    </recommendedName>
</protein>
<dbReference type="Proteomes" id="UP000015105">
    <property type="component" value="Chromosome 6D"/>
</dbReference>
<accession>A0A453Q203</accession>
<dbReference type="InterPro" id="IPR044997">
    <property type="entry name" value="F-box_plant"/>
</dbReference>
<proteinExistence type="predicted"/>
<evidence type="ECO:0000256" key="1">
    <source>
        <dbReference type="SAM" id="MobiDB-lite"/>
    </source>
</evidence>
<dbReference type="Gene3D" id="3.80.10.10">
    <property type="entry name" value="Ribonuclease Inhibitor"/>
    <property type="match status" value="1"/>
</dbReference>
<feature type="domain" description="F-box" evidence="2">
    <location>
        <begin position="90"/>
        <end position="137"/>
    </location>
</feature>
<reference evidence="4" key="2">
    <citation type="journal article" date="2017" name="Nat. Plants">
        <title>The Aegilops tauschii genome reveals multiple impacts of transposons.</title>
        <authorList>
            <person name="Zhao G."/>
            <person name="Zou C."/>
            <person name="Li K."/>
            <person name="Wang K."/>
            <person name="Li T."/>
            <person name="Gao L."/>
            <person name="Zhang X."/>
            <person name="Wang H."/>
            <person name="Yang Z."/>
            <person name="Liu X."/>
            <person name="Jiang W."/>
            <person name="Mao L."/>
            <person name="Kong X."/>
            <person name="Jiao Y."/>
            <person name="Jia J."/>
        </authorList>
    </citation>
    <scope>NUCLEOTIDE SEQUENCE [LARGE SCALE GENOMIC DNA]</scope>
    <source>
        <strain evidence="4">cv. AL8/78</strain>
    </source>
</reference>
<dbReference type="SUPFAM" id="SSF81383">
    <property type="entry name" value="F-box domain"/>
    <property type="match status" value="1"/>
</dbReference>
<feature type="compositionally biased region" description="Low complexity" evidence="1">
    <location>
        <begin position="61"/>
        <end position="73"/>
    </location>
</feature>
<dbReference type="PANTHER" id="PTHR32153">
    <property type="entry name" value="OJ000223_09.16 PROTEIN"/>
    <property type="match status" value="1"/>
</dbReference>
<reference evidence="3" key="3">
    <citation type="journal article" date="2017" name="Nature">
        <title>Genome sequence of the progenitor of the wheat D genome Aegilops tauschii.</title>
        <authorList>
            <person name="Luo M.C."/>
            <person name="Gu Y.Q."/>
            <person name="Puiu D."/>
            <person name="Wang H."/>
            <person name="Twardziok S.O."/>
            <person name="Deal K.R."/>
            <person name="Huo N."/>
            <person name="Zhu T."/>
            <person name="Wang L."/>
            <person name="Wang Y."/>
            <person name="McGuire P.E."/>
            <person name="Liu S."/>
            <person name="Long H."/>
            <person name="Ramasamy R.K."/>
            <person name="Rodriguez J.C."/>
            <person name="Van S.L."/>
            <person name="Yuan L."/>
            <person name="Wang Z."/>
            <person name="Xia Z."/>
            <person name="Xiao L."/>
            <person name="Anderson O.D."/>
            <person name="Ouyang S."/>
            <person name="Liang Y."/>
            <person name="Zimin A.V."/>
            <person name="Pertea G."/>
            <person name="Qi P."/>
            <person name="Bennetzen J.L."/>
            <person name="Dai X."/>
            <person name="Dawson M.W."/>
            <person name="Muller H.G."/>
            <person name="Kugler K."/>
            <person name="Rivarola-Duarte L."/>
            <person name="Spannagl M."/>
            <person name="Mayer K.F.X."/>
            <person name="Lu F.H."/>
            <person name="Bevan M.W."/>
            <person name="Leroy P."/>
            <person name="Li P."/>
            <person name="You F.M."/>
            <person name="Sun Q."/>
            <person name="Liu Z."/>
            <person name="Lyons E."/>
            <person name="Wicker T."/>
            <person name="Salzberg S.L."/>
            <person name="Devos K.M."/>
            <person name="Dvorak J."/>
        </authorList>
    </citation>
    <scope>NUCLEOTIDE SEQUENCE [LARGE SCALE GENOMIC DNA]</scope>
    <source>
        <strain evidence="3">cv. AL8/78</strain>
    </source>
</reference>
<dbReference type="AlphaFoldDB" id="A0A453Q203"/>
<feature type="region of interest" description="Disordered" evidence="1">
    <location>
        <begin position="1"/>
        <end position="90"/>
    </location>
</feature>
<dbReference type="InterPro" id="IPR032675">
    <property type="entry name" value="LRR_dom_sf"/>
</dbReference>
<dbReference type="Gene3D" id="1.20.1280.50">
    <property type="match status" value="1"/>
</dbReference>
<keyword evidence="4" id="KW-1185">Reference proteome</keyword>
<reference evidence="3" key="5">
    <citation type="journal article" date="2021" name="G3 (Bethesda)">
        <title>Aegilops tauschii genome assembly Aet v5.0 features greater sequence contiguity and improved annotation.</title>
        <authorList>
            <person name="Wang L."/>
            <person name="Zhu T."/>
            <person name="Rodriguez J.C."/>
            <person name="Deal K.R."/>
            <person name="Dubcovsky J."/>
            <person name="McGuire P.E."/>
            <person name="Lux T."/>
            <person name="Spannagl M."/>
            <person name="Mayer K.F.X."/>
            <person name="Baldrich P."/>
            <person name="Meyers B.C."/>
            <person name="Huo N."/>
            <person name="Gu Y.Q."/>
            <person name="Zhou H."/>
            <person name="Devos K.M."/>
            <person name="Bennetzen J.L."/>
            <person name="Unver T."/>
            <person name="Budak H."/>
            <person name="Gulick P.J."/>
            <person name="Galiba G."/>
            <person name="Kalapos B."/>
            <person name="Nelson D.R."/>
            <person name="Li P."/>
            <person name="You F.M."/>
            <person name="Luo M.C."/>
            <person name="Dvorak J."/>
        </authorList>
    </citation>
    <scope>NUCLEOTIDE SEQUENCE [LARGE SCALE GENOMIC DNA]</scope>
    <source>
        <strain evidence="3">cv. AL8/78</strain>
    </source>
</reference>
<evidence type="ECO:0000313" key="3">
    <source>
        <dbReference type="EnsemblPlants" id="AET6Gv20952400.2"/>
    </source>
</evidence>
<dbReference type="STRING" id="200361.A0A453Q203"/>